<dbReference type="RefSeq" id="WP_100358295.1">
    <property type="nucleotide sequence ID" value="NZ_PGOZ01000047.1"/>
</dbReference>
<proteinExistence type="predicted"/>
<evidence type="ECO:0000313" key="1">
    <source>
        <dbReference type="EMBL" id="PJI31170.1"/>
    </source>
</evidence>
<protein>
    <submittedName>
        <fullName evidence="1">Uncharacterized protein</fullName>
    </submittedName>
</protein>
<name>A0A2H9UHM0_9GAMM</name>
<evidence type="ECO:0000313" key="2">
    <source>
        <dbReference type="Proteomes" id="UP000242351"/>
    </source>
</evidence>
<dbReference type="EMBL" id="PGOZ01000047">
    <property type="protein sequence ID" value="PJI31170.1"/>
    <property type="molecule type" value="Genomic_DNA"/>
</dbReference>
<reference evidence="1 2" key="2">
    <citation type="submission" date="2017-12" db="EMBL/GenBank/DDBJ databases">
        <title>Revising the taxonomy of the Acinetobacter lwoffii group: the description of Acinetobacter pseudolwoffii sp. nov. and emended description of Acinetobacter lwoffii.</title>
        <authorList>
            <person name="Nemec A."/>
        </authorList>
    </citation>
    <scope>NUCLEOTIDE SEQUENCE [LARGE SCALE GENOMIC DNA]</scope>
    <source>
        <strain evidence="1 2">ANC 5347</strain>
    </source>
</reference>
<organism evidence="1 2">
    <name type="scientific">Acinetobacter pseudolwoffii</name>
    <dbReference type="NCBI Taxonomy" id="2053287"/>
    <lineage>
        <taxon>Bacteria</taxon>
        <taxon>Pseudomonadati</taxon>
        <taxon>Pseudomonadota</taxon>
        <taxon>Gammaproteobacteria</taxon>
        <taxon>Moraxellales</taxon>
        <taxon>Moraxellaceae</taxon>
        <taxon>Acinetobacter</taxon>
    </lineage>
</organism>
<dbReference type="Proteomes" id="UP000242351">
    <property type="component" value="Unassembled WGS sequence"/>
</dbReference>
<accession>A0A2H9UHM0</accession>
<dbReference type="AlphaFoldDB" id="A0A2H9UHM0"/>
<reference evidence="1 2" key="1">
    <citation type="submission" date="2017-11" db="EMBL/GenBank/DDBJ databases">
        <authorList>
            <person name="Han C.G."/>
        </authorList>
    </citation>
    <scope>NUCLEOTIDE SEQUENCE [LARGE SCALE GENOMIC DNA]</scope>
    <source>
        <strain evidence="1 2">ANC 5347</strain>
    </source>
</reference>
<sequence>MNREKLFGIDHKKQWVFIFLLENNDKKLSLFIEYTNEENLELAKQDLALYGMFWDTGSIVESIINSFDINPSKKLGLKTWYEQV</sequence>
<comment type="caution">
    <text evidence="1">The sequence shown here is derived from an EMBL/GenBank/DDBJ whole genome shotgun (WGS) entry which is preliminary data.</text>
</comment>
<gene>
    <name evidence="1" type="ORF">CU320_15580</name>
</gene>